<dbReference type="AlphaFoldDB" id="A0A0R1M768"/>
<comment type="subcellular location">
    <subcellularLocation>
        <location evidence="7">Cytoplasm</location>
    </subcellularLocation>
</comment>
<dbReference type="InterPro" id="IPR000706">
    <property type="entry name" value="AGPR_type-1"/>
</dbReference>
<dbReference type="InterPro" id="IPR036291">
    <property type="entry name" value="NAD(P)-bd_dom_sf"/>
</dbReference>
<dbReference type="UniPathway" id="UPA00068">
    <property type="reaction ID" value="UER00108"/>
</dbReference>
<feature type="domain" description="Semialdehyde dehydrogenase NAD-binding" evidence="9">
    <location>
        <begin position="8"/>
        <end position="149"/>
    </location>
</feature>
<evidence type="ECO:0000256" key="7">
    <source>
        <dbReference type="HAMAP-Rule" id="MF_00150"/>
    </source>
</evidence>
<reference evidence="10 11" key="1">
    <citation type="journal article" date="2015" name="Genome Announc.">
        <title>Expanding the biotechnology potential of lactobacilli through comparative genomics of 213 strains and associated genera.</title>
        <authorList>
            <person name="Sun Z."/>
            <person name="Harris H.M."/>
            <person name="McCann A."/>
            <person name="Guo C."/>
            <person name="Argimon S."/>
            <person name="Zhang W."/>
            <person name="Yang X."/>
            <person name="Jeffery I.B."/>
            <person name="Cooney J.C."/>
            <person name="Kagawa T.F."/>
            <person name="Liu W."/>
            <person name="Song Y."/>
            <person name="Salvetti E."/>
            <person name="Wrobel A."/>
            <person name="Rasinkangas P."/>
            <person name="Parkhill J."/>
            <person name="Rea M.C."/>
            <person name="O'Sullivan O."/>
            <person name="Ritari J."/>
            <person name="Douillard F.P."/>
            <person name="Paul Ross R."/>
            <person name="Yang R."/>
            <person name="Briner A.E."/>
            <person name="Felis G.E."/>
            <person name="de Vos W.M."/>
            <person name="Barrangou R."/>
            <person name="Klaenhammer T.R."/>
            <person name="Caufield P.W."/>
            <person name="Cui Y."/>
            <person name="Zhang H."/>
            <person name="O'Toole P.W."/>
        </authorList>
    </citation>
    <scope>NUCLEOTIDE SEQUENCE [LARGE SCALE GENOMIC DNA]</scope>
    <source>
        <strain evidence="10 11">DSM 19910</strain>
    </source>
</reference>
<dbReference type="GO" id="GO:0003942">
    <property type="term" value="F:N-acetyl-gamma-glutamyl-phosphate reductase activity"/>
    <property type="evidence" value="ECO:0007669"/>
    <property type="project" value="UniProtKB-UniRule"/>
</dbReference>
<dbReference type="GO" id="GO:0051287">
    <property type="term" value="F:NAD binding"/>
    <property type="evidence" value="ECO:0007669"/>
    <property type="project" value="InterPro"/>
</dbReference>
<dbReference type="GO" id="GO:0005737">
    <property type="term" value="C:cytoplasm"/>
    <property type="evidence" value="ECO:0007669"/>
    <property type="project" value="UniProtKB-SubCell"/>
</dbReference>
<keyword evidence="4 7" id="KW-0521">NADP</keyword>
<evidence type="ECO:0000256" key="6">
    <source>
        <dbReference type="ARBA" id="ARBA00050557"/>
    </source>
</evidence>
<evidence type="ECO:0000256" key="5">
    <source>
        <dbReference type="ARBA" id="ARBA00023002"/>
    </source>
</evidence>
<dbReference type="PANTHER" id="PTHR32338:SF10">
    <property type="entry name" value="N-ACETYL-GAMMA-GLUTAMYL-PHOSPHATE REDUCTASE, CHLOROPLASTIC-RELATED"/>
    <property type="match status" value="1"/>
</dbReference>
<keyword evidence="5 7" id="KW-0560">Oxidoreductase</keyword>
<protein>
    <recommendedName>
        <fullName evidence="7">N-acetyl-gamma-glutamyl-phosphate reductase</fullName>
        <shortName evidence="7">AGPR</shortName>
        <ecNumber evidence="7">1.2.1.38</ecNumber>
    </recommendedName>
    <alternativeName>
        <fullName evidence="7">N-acetyl-glutamate semialdehyde dehydrogenase</fullName>
        <shortName evidence="7">NAGSA dehydrogenase</shortName>
    </alternativeName>
</protein>
<keyword evidence="3 7" id="KW-0028">Amino-acid biosynthesis</keyword>
<feature type="active site" evidence="7 8">
    <location>
        <position position="154"/>
    </location>
</feature>
<dbReference type="FunFam" id="3.30.360.10:FF:000014">
    <property type="entry name" value="N-acetyl-gamma-glutamyl-phosphate reductase"/>
    <property type="match status" value="1"/>
</dbReference>
<comment type="similarity">
    <text evidence="7">Belongs to the NAGSA dehydrogenase family. Type 1 subfamily.</text>
</comment>
<dbReference type="Gene3D" id="3.30.360.10">
    <property type="entry name" value="Dihydrodipicolinate Reductase, domain 2"/>
    <property type="match status" value="1"/>
</dbReference>
<evidence type="ECO:0000256" key="3">
    <source>
        <dbReference type="ARBA" id="ARBA00022605"/>
    </source>
</evidence>
<evidence type="ECO:0000259" key="9">
    <source>
        <dbReference type="SMART" id="SM00859"/>
    </source>
</evidence>
<evidence type="ECO:0000256" key="1">
    <source>
        <dbReference type="ARBA" id="ARBA00004862"/>
    </source>
</evidence>
<evidence type="ECO:0000313" key="10">
    <source>
        <dbReference type="EMBL" id="KRL00885.1"/>
    </source>
</evidence>
<dbReference type="PROSITE" id="PS01224">
    <property type="entry name" value="ARGC"/>
    <property type="match status" value="1"/>
</dbReference>
<dbReference type="STRING" id="1423731.FC81_GL001719"/>
<dbReference type="InterPro" id="IPR058924">
    <property type="entry name" value="AGPR_dimerisation_dom"/>
</dbReference>
<dbReference type="PANTHER" id="PTHR32338">
    <property type="entry name" value="N-ACETYL-GAMMA-GLUTAMYL-PHOSPHATE REDUCTASE, CHLOROPLASTIC-RELATED-RELATED"/>
    <property type="match status" value="1"/>
</dbReference>
<keyword evidence="11" id="KW-1185">Reference proteome</keyword>
<dbReference type="NCBIfam" id="TIGR01850">
    <property type="entry name" value="argC"/>
    <property type="match status" value="1"/>
</dbReference>
<organism evidence="10 11">
    <name type="scientific">Liquorilactobacillus capillatus DSM 19910</name>
    <dbReference type="NCBI Taxonomy" id="1423731"/>
    <lineage>
        <taxon>Bacteria</taxon>
        <taxon>Bacillati</taxon>
        <taxon>Bacillota</taxon>
        <taxon>Bacilli</taxon>
        <taxon>Lactobacillales</taxon>
        <taxon>Lactobacillaceae</taxon>
        <taxon>Liquorilactobacillus</taxon>
    </lineage>
</organism>
<dbReference type="SUPFAM" id="SSF51735">
    <property type="entry name" value="NAD(P)-binding Rossmann-fold domains"/>
    <property type="match status" value="1"/>
</dbReference>
<evidence type="ECO:0000256" key="4">
    <source>
        <dbReference type="ARBA" id="ARBA00022857"/>
    </source>
</evidence>
<dbReference type="InterPro" id="IPR050085">
    <property type="entry name" value="AGPR"/>
</dbReference>
<sequence length="349" mass="38658">MKEGEIMKVGLLGATGYSGAVLYSLLKQHPNVTHLNLYGHNTGTSKKVFLETAIPAYLNEHLELQEFDPVAIMNSNDVLFCATPAGVTSKIARPFIEENFPVIDLSGDFRFKDPAVYSKWYHKPAAPAEQLQKACYGLTDFQTPTTHYIANPGCYATASLLGLAPLVIEKMIIPDTIIIDAKSGVSGAGKKPNTSNNYSFINENAWLYKMNQHQHIPEIVQQLQAWNKNISAIEFTTTLIPITRGIMATIYVKAAPNITLTKIKQAFNKYYQHDKFIRLLPEETPSIKEVTGSNYCNIGLSYNEVTNTIVIVSVIDNLMKGAAGQALQNFNQLFNFPEEAGLPLLPLFP</sequence>
<comment type="catalytic activity">
    <reaction evidence="6 7">
        <text>N-acetyl-L-glutamate 5-semialdehyde + phosphate + NADP(+) = N-acetyl-L-glutamyl 5-phosphate + NADPH + H(+)</text>
        <dbReference type="Rhea" id="RHEA:21588"/>
        <dbReference type="ChEBI" id="CHEBI:15378"/>
        <dbReference type="ChEBI" id="CHEBI:29123"/>
        <dbReference type="ChEBI" id="CHEBI:43474"/>
        <dbReference type="ChEBI" id="CHEBI:57783"/>
        <dbReference type="ChEBI" id="CHEBI:57936"/>
        <dbReference type="ChEBI" id="CHEBI:58349"/>
        <dbReference type="EC" id="1.2.1.38"/>
    </reaction>
</comment>
<dbReference type="GO" id="GO:0006526">
    <property type="term" value="P:L-arginine biosynthetic process"/>
    <property type="evidence" value="ECO:0007669"/>
    <property type="project" value="UniProtKB-UniRule"/>
</dbReference>
<evidence type="ECO:0000313" key="11">
    <source>
        <dbReference type="Proteomes" id="UP000051621"/>
    </source>
</evidence>
<comment type="function">
    <text evidence="7">Catalyzes the NADPH-dependent reduction of N-acetyl-5-glutamyl phosphate to yield N-acetyl-L-glutamate 5-semialdehyde.</text>
</comment>
<comment type="pathway">
    <text evidence="1 7">Amino-acid biosynthesis; L-arginine biosynthesis; N(2)-acetyl-L-ornithine from L-glutamate: step 3/4.</text>
</comment>
<dbReference type="PATRIC" id="fig|1423731.3.peg.1762"/>
<accession>A0A0R1M768</accession>
<keyword evidence="7" id="KW-0963">Cytoplasm</keyword>
<dbReference type="SUPFAM" id="SSF55347">
    <property type="entry name" value="Glyceraldehyde-3-phosphate dehydrogenase-like, C-terminal domain"/>
    <property type="match status" value="1"/>
</dbReference>
<dbReference type="CDD" id="cd23934">
    <property type="entry name" value="AGPR_1_C"/>
    <property type="match status" value="1"/>
</dbReference>
<name>A0A0R1M768_9LACO</name>
<dbReference type="EMBL" id="AZEF01000032">
    <property type="protein sequence ID" value="KRL00885.1"/>
    <property type="molecule type" value="Genomic_DNA"/>
</dbReference>
<dbReference type="Pfam" id="PF22698">
    <property type="entry name" value="Semialdhyde_dhC_1"/>
    <property type="match status" value="1"/>
</dbReference>
<comment type="caution">
    <text evidence="10">The sequence shown here is derived from an EMBL/GenBank/DDBJ whole genome shotgun (WGS) entry which is preliminary data.</text>
</comment>
<dbReference type="Gene3D" id="3.40.50.720">
    <property type="entry name" value="NAD(P)-binding Rossmann-like Domain"/>
    <property type="match status" value="1"/>
</dbReference>
<dbReference type="Proteomes" id="UP000051621">
    <property type="component" value="Unassembled WGS sequence"/>
</dbReference>
<dbReference type="EC" id="1.2.1.38" evidence="7"/>
<dbReference type="InterPro" id="IPR000534">
    <property type="entry name" value="Semialdehyde_DH_NAD-bd"/>
</dbReference>
<proteinExistence type="inferred from homology"/>
<keyword evidence="2 7" id="KW-0055">Arginine biosynthesis</keyword>
<evidence type="ECO:0000256" key="2">
    <source>
        <dbReference type="ARBA" id="ARBA00022571"/>
    </source>
</evidence>
<dbReference type="HAMAP" id="MF_00150">
    <property type="entry name" value="ArgC_type1"/>
    <property type="match status" value="1"/>
</dbReference>
<dbReference type="CDD" id="cd17895">
    <property type="entry name" value="AGPR_1_N"/>
    <property type="match status" value="1"/>
</dbReference>
<dbReference type="InterPro" id="IPR023013">
    <property type="entry name" value="AGPR_AS"/>
</dbReference>
<dbReference type="Pfam" id="PF01118">
    <property type="entry name" value="Semialdhyde_dh"/>
    <property type="match status" value="1"/>
</dbReference>
<evidence type="ECO:0000256" key="8">
    <source>
        <dbReference type="PROSITE-ProRule" id="PRU10010"/>
    </source>
</evidence>
<dbReference type="GO" id="GO:0070401">
    <property type="term" value="F:NADP+ binding"/>
    <property type="evidence" value="ECO:0007669"/>
    <property type="project" value="InterPro"/>
</dbReference>
<gene>
    <name evidence="7" type="primary">argC</name>
    <name evidence="10" type="ORF">FC81_GL001719</name>
</gene>
<dbReference type="SMART" id="SM00859">
    <property type="entry name" value="Semialdhyde_dh"/>
    <property type="match status" value="1"/>
</dbReference>